<feature type="domain" description="G-protein coupled receptors family 1 profile" evidence="6">
    <location>
        <begin position="37"/>
        <end position="311"/>
    </location>
</feature>
<organism evidence="9">
    <name type="scientific">Anisakis simplex</name>
    <name type="common">Herring worm</name>
    <dbReference type="NCBI Taxonomy" id="6269"/>
    <lineage>
        <taxon>Eukaryota</taxon>
        <taxon>Metazoa</taxon>
        <taxon>Ecdysozoa</taxon>
        <taxon>Nematoda</taxon>
        <taxon>Chromadorea</taxon>
        <taxon>Rhabditida</taxon>
        <taxon>Spirurina</taxon>
        <taxon>Ascaridomorpha</taxon>
        <taxon>Ascaridoidea</taxon>
        <taxon>Anisakidae</taxon>
        <taxon>Anisakis</taxon>
        <taxon>Anisakis simplex complex</taxon>
    </lineage>
</organism>
<dbReference type="SUPFAM" id="SSF81321">
    <property type="entry name" value="Family A G protein-coupled receptor-like"/>
    <property type="match status" value="1"/>
</dbReference>
<reference evidence="9" key="1">
    <citation type="submission" date="2017-02" db="UniProtKB">
        <authorList>
            <consortium name="WormBaseParasite"/>
        </authorList>
    </citation>
    <scope>IDENTIFICATION</scope>
</reference>
<feature type="transmembrane region" description="Helical" evidence="5">
    <location>
        <begin position="181"/>
        <end position="201"/>
    </location>
</feature>
<keyword evidence="8" id="KW-1185">Reference proteome</keyword>
<dbReference type="EMBL" id="UYRR01031074">
    <property type="protein sequence ID" value="VDK45167.1"/>
    <property type="molecule type" value="Genomic_DNA"/>
</dbReference>
<evidence type="ECO:0000256" key="1">
    <source>
        <dbReference type="ARBA" id="ARBA00004370"/>
    </source>
</evidence>
<dbReference type="InterPro" id="IPR052954">
    <property type="entry name" value="GPCR-Ligand_Int"/>
</dbReference>
<evidence type="ECO:0000256" key="2">
    <source>
        <dbReference type="ARBA" id="ARBA00022692"/>
    </source>
</evidence>
<dbReference type="OrthoDB" id="5841698at2759"/>
<evidence type="ECO:0000259" key="6">
    <source>
        <dbReference type="PROSITE" id="PS50262"/>
    </source>
</evidence>
<feature type="transmembrane region" description="Helical" evidence="5">
    <location>
        <begin position="253"/>
        <end position="275"/>
    </location>
</feature>
<gene>
    <name evidence="7" type="ORF">ASIM_LOCUS11488</name>
</gene>
<dbReference type="Gene3D" id="1.20.1070.10">
    <property type="entry name" value="Rhodopsin 7-helix transmembrane proteins"/>
    <property type="match status" value="1"/>
</dbReference>
<dbReference type="InterPro" id="IPR017452">
    <property type="entry name" value="GPCR_Rhodpsn_7TM"/>
</dbReference>
<evidence type="ECO:0000313" key="9">
    <source>
        <dbReference type="WBParaSite" id="ASIM_0001202201-mRNA-1"/>
    </source>
</evidence>
<keyword evidence="2 5" id="KW-0812">Transmembrane</keyword>
<dbReference type="Proteomes" id="UP000267096">
    <property type="component" value="Unassembled WGS sequence"/>
</dbReference>
<reference evidence="7 8" key="2">
    <citation type="submission" date="2018-11" db="EMBL/GenBank/DDBJ databases">
        <authorList>
            <consortium name="Pathogen Informatics"/>
        </authorList>
    </citation>
    <scope>NUCLEOTIDE SEQUENCE [LARGE SCALE GENOMIC DNA]</scope>
</reference>
<evidence type="ECO:0000313" key="7">
    <source>
        <dbReference type="EMBL" id="VDK45167.1"/>
    </source>
</evidence>
<evidence type="ECO:0000313" key="8">
    <source>
        <dbReference type="Proteomes" id="UP000267096"/>
    </source>
</evidence>
<dbReference type="PANTHER" id="PTHR46641:SF10">
    <property type="entry name" value="G-PROTEIN COUPLED RECEPTORS FAMILY 1 PROFILE DOMAIN-CONTAINING PROTEIN"/>
    <property type="match status" value="1"/>
</dbReference>
<feature type="transmembrane region" description="Helical" evidence="5">
    <location>
        <begin position="54"/>
        <end position="75"/>
    </location>
</feature>
<evidence type="ECO:0000256" key="5">
    <source>
        <dbReference type="SAM" id="Phobius"/>
    </source>
</evidence>
<evidence type="ECO:0000256" key="4">
    <source>
        <dbReference type="ARBA" id="ARBA00023136"/>
    </source>
</evidence>
<sequence length="512" mass="57644">MMNETLNYECIVDETDWITWIITGPVTTIVAVFGVCSNLFSLNILRSLAIRPSIRLYLSVLAIANSFVSFCSIWYYSLAEILKPLFGTISFFQYLTVIMHPVSFLSITVAVWMLLIVTAARYFALAYPLRHRVHDSVERARYVYICILLIAILYSVPTLFEMRLSDACSELLINPPKSNSICIMVLDCSIATLFNCSLYMATNVKGCQITLIETGKYYLSVALSSTVLDHTISTSVFRVALSGRSSNQENTTVMLLVVAVKFLLCNYLMIAVNIWELLAGSKIAVGKLYKFIVELSNLLVVANSASDSIVYLRWRRKPARKSSYSNVFKPLFTSDEATLLKNQFECHVSCDAFIGLLTALQRFKCTILFTNQLNFQPSGRTIGSMLAKLLIPNNEDMVYEEGMHIQSLLEEMVFSIGEPTAEQNIVNKLNCIGSRHANLSIPATKWNQFKNTLVEVILLRLTVFHSDLSFAFNHSQYLRIHLQTHTSLTPSILLLETEINLSTTTTSVNSFL</sequence>
<dbReference type="PROSITE" id="PS50262">
    <property type="entry name" value="G_PROTEIN_RECEP_F1_2"/>
    <property type="match status" value="1"/>
</dbReference>
<dbReference type="CDD" id="cd14978">
    <property type="entry name" value="7tmA_FMRFamide_R-like"/>
    <property type="match status" value="1"/>
</dbReference>
<accession>A0A0M3JUZ1</accession>
<keyword evidence="4 5" id="KW-0472">Membrane</keyword>
<evidence type="ECO:0000256" key="3">
    <source>
        <dbReference type="ARBA" id="ARBA00022989"/>
    </source>
</evidence>
<dbReference type="Pfam" id="PF00001">
    <property type="entry name" value="7tm_1"/>
    <property type="match status" value="1"/>
</dbReference>
<dbReference type="AlphaFoldDB" id="A0A0M3JUZ1"/>
<proteinExistence type="predicted"/>
<feature type="transmembrane region" description="Helical" evidence="5">
    <location>
        <begin position="142"/>
        <end position="160"/>
    </location>
</feature>
<dbReference type="GO" id="GO:0016020">
    <property type="term" value="C:membrane"/>
    <property type="evidence" value="ECO:0007669"/>
    <property type="project" value="UniProtKB-SubCell"/>
</dbReference>
<dbReference type="InterPro" id="IPR000276">
    <property type="entry name" value="GPCR_Rhodpsn"/>
</dbReference>
<comment type="subcellular location">
    <subcellularLocation>
        <location evidence="1">Membrane</location>
    </subcellularLocation>
</comment>
<feature type="transmembrane region" description="Helical" evidence="5">
    <location>
        <begin position="104"/>
        <end position="122"/>
    </location>
</feature>
<protein>
    <submittedName>
        <fullName evidence="9">G_PROTEIN_RECEP_F1_2 domain-containing protein</fullName>
    </submittedName>
</protein>
<dbReference type="GO" id="GO:0004930">
    <property type="term" value="F:G protein-coupled receptor activity"/>
    <property type="evidence" value="ECO:0007669"/>
    <property type="project" value="InterPro"/>
</dbReference>
<dbReference type="PANTHER" id="PTHR46641">
    <property type="entry name" value="FMRFAMIDE RECEPTOR-RELATED"/>
    <property type="match status" value="1"/>
</dbReference>
<dbReference type="WBParaSite" id="ASIM_0001202201-mRNA-1">
    <property type="protein sequence ID" value="ASIM_0001202201-mRNA-1"/>
    <property type="gene ID" value="ASIM_0001202201"/>
</dbReference>
<name>A0A0M3JUZ1_ANISI</name>
<feature type="transmembrane region" description="Helical" evidence="5">
    <location>
        <begin position="20"/>
        <end position="42"/>
    </location>
</feature>
<keyword evidence="3 5" id="KW-1133">Transmembrane helix</keyword>